<comment type="caution">
    <text evidence="2">The sequence shown here is derived from an EMBL/GenBank/DDBJ whole genome shotgun (WGS) entry which is preliminary data.</text>
</comment>
<dbReference type="InterPro" id="IPR029063">
    <property type="entry name" value="SAM-dependent_MTases_sf"/>
</dbReference>
<feature type="domain" description="Methyltransferase FkbM" evidence="1">
    <location>
        <begin position="152"/>
        <end position="312"/>
    </location>
</feature>
<dbReference type="SUPFAM" id="SSF53335">
    <property type="entry name" value="S-adenosyl-L-methionine-dependent methyltransferases"/>
    <property type="match status" value="1"/>
</dbReference>
<dbReference type="GO" id="GO:0008168">
    <property type="term" value="F:methyltransferase activity"/>
    <property type="evidence" value="ECO:0007669"/>
    <property type="project" value="UniProtKB-KW"/>
</dbReference>
<sequence length="337" mass="38190">MLRLHPQIQDSQGNRVEMSAEQFGSFVLEHYSALHFNWVNDFAKYRDEHATGPLVAQLKANMDEISCDYIERFVRLHDVARVGAHCLINQDLLLSPSDRMLLERNRQQVVAGNPPFLQQVNLEWSSSFTNWYGLYDMPAHVLKAIDGKAVFDVGGFIGDTLPILRALFPHSQILSFEPDEHNFQQLQRLMPEEIAAGTILAFQQGLADKPGKLTLTQQSTGVESVATLLEGKKGLRTTEVDISTVDAVVKERNLDVGLIKIDVEGFEPQVIQGALETIKSQKPVLVIAIYHQPEEFYELKPFLEQLNLGYKFRMRRSCFCNLLYELVLIAYPEEADA</sequence>
<gene>
    <name evidence="2" type="ORF">H9850_01270</name>
</gene>
<dbReference type="InterPro" id="IPR006342">
    <property type="entry name" value="FkbM_mtfrase"/>
</dbReference>
<keyword evidence="2" id="KW-0489">Methyltransferase</keyword>
<dbReference type="PANTHER" id="PTHR34203:SF15">
    <property type="entry name" value="SLL1173 PROTEIN"/>
    <property type="match status" value="1"/>
</dbReference>
<dbReference type="EMBL" id="DXEV01000027">
    <property type="protein sequence ID" value="HIX56087.1"/>
    <property type="molecule type" value="Genomic_DNA"/>
</dbReference>
<evidence type="ECO:0000259" key="1">
    <source>
        <dbReference type="Pfam" id="PF05050"/>
    </source>
</evidence>
<dbReference type="Gene3D" id="3.40.50.150">
    <property type="entry name" value="Vaccinia Virus protein VP39"/>
    <property type="match status" value="1"/>
</dbReference>
<proteinExistence type="predicted"/>
<dbReference type="PANTHER" id="PTHR34203">
    <property type="entry name" value="METHYLTRANSFERASE, FKBM FAMILY PROTEIN"/>
    <property type="match status" value="1"/>
</dbReference>
<organism evidence="2 3">
    <name type="scientific">Candidatus Anaerobiospirillum pullistercoris</name>
    <dbReference type="NCBI Taxonomy" id="2838452"/>
    <lineage>
        <taxon>Bacteria</taxon>
        <taxon>Pseudomonadati</taxon>
        <taxon>Pseudomonadota</taxon>
        <taxon>Gammaproteobacteria</taxon>
        <taxon>Aeromonadales</taxon>
        <taxon>Succinivibrionaceae</taxon>
        <taxon>Anaerobiospirillum</taxon>
    </lineage>
</organism>
<dbReference type="InterPro" id="IPR052514">
    <property type="entry name" value="SAM-dependent_MTase"/>
</dbReference>
<evidence type="ECO:0000313" key="2">
    <source>
        <dbReference type="EMBL" id="HIX56087.1"/>
    </source>
</evidence>
<dbReference type="Proteomes" id="UP000886829">
    <property type="component" value="Unassembled WGS sequence"/>
</dbReference>
<name>A0A9D1WD31_9GAMM</name>
<accession>A0A9D1WD31</accession>
<dbReference type="Pfam" id="PF05050">
    <property type="entry name" value="Methyltransf_21"/>
    <property type="match status" value="1"/>
</dbReference>
<protein>
    <submittedName>
        <fullName evidence="2">FkbM family methyltransferase</fullName>
    </submittedName>
</protein>
<reference evidence="2" key="1">
    <citation type="journal article" date="2021" name="PeerJ">
        <title>Extensive microbial diversity within the chicken gut microbiome revealed by metagenomics and culture.</title>
        <authorList>
            <person name="Gilroy R."/>
            <person name="Ravi A."/>
            <person name="Getino M."/>
            <person name="Pursley I."/>
            <person name="Horton D.L."/>
            <person name="Alikhan N.F."/>
            <person name="Baker D."/>
            <person name="Gharbi K."/>
            <person name="Hall N."/>
            <person name="Watson M."/>
            <person name="Adriaenssens E.M."/>
            <person name="Foster-Nyarko E."/>
            <person name="Jarju S."/>
            <person name="Secka A."/>
            <person name="Antonio M."/>
            <person name="Oren A."/>
            <person name="Chaudhuri R.R."/>
            <person name="La Ragione R."/>
            <person name="Hildebrand F."/>
            <person name="Pallen M.J."/>
        </authorList>
    </citation>
    <scope>NUCLEOTIDE SEQUENCE</scope>
    <source>
        <strain evidence="2">USASDec5-558</strain>
    </source>
</reference>
<keyword evidence="2" id="KW-0808">Transferase</keyword>
<dbReference type="AlphaFoldDB" id="A0A9D1WD31"/>
<reference evidence="2" key="2">
    <citation type="submission" date="2021-04" db="EMBL/GenBank/DDBJ databases">
        <authorList>
            <person name="Gilroy R."/>
        </authorList>
    </citation>
    <scope>NUCLEOTIDE SEQUENCE</scope>
    <source>
        <strain evidence="2">USASDec5-558</strain>
    </source>
</reference>
<dbReference type="GO" id="GO:0032259">
    <property type="term" value="P:methylation"/>
    <property type="evidence" value="ECO:0007669"/>
    <property type="project" value="UniProtKB-KW"/>
</dbReference>
<dbReference type="NCBIfam" id="TIGR01444">
    <property type="entry name" value="fkbM_fam"/>
    <property type="match status" value="1"/>
</dbReference>
<evidence type="ECO:0000313" key="3">
    <source>
        <dbReference type="Proteomes" id="UP000886829"/>
    </source>
</evidence>